<feature type="domain" description="HTH cro/C1-type" evidence="1">
    <location>
        <begin position="8"/>
        <end position="70"/>
    </location>
</feature>
<dbReference type="InterPro" id="IPR001387">
    <property type="entry name" value="Cro/C1-type_HTH"/>
</dbReference>
<evidence type="ECO:0000313" key="2">
    <source>
        <dbReference type="EMBL" id="ASZ76716.1"/>
    </source>
</evidence>
<dbReference type="GO" id="GO:0003677">
    <property type="term" value="F:DNA binding"/>
    <property type="evidence" value="ECO:0007669"/>
    <property type="project" value="InterPro"/>
</dbReference>
<dbReference type="SUPFAM" id="SSF47413">
    <property type="entry name" value="lambda repressor-like DNA-binding domains"/>
    <property type="match status" value="1"/>
</dbReference>
<dbReference type="PROSITE" id="PS50943">
    <property type="entry name" value="HTH_CROC1"/>
    <property type="match status" value="1"/>
</dbReference>
<reference evidence="2 3" key="1">
    <citation type="submission" date="2017-04" db="EMBL/GenBank/DDBJ databases">
        <title>Complete Genome Sequence of Lytic Bacteriophage EF1 Infecting Enterococcus faecalis Isolates.</title>
        <authorList>
            <person name="Kim D."/>
            <person name="Kim Y.J."/>
            <person name="Han B.K."/>
            <person name="Kim H."/>
        </authorList>
    </citation>
    <scope>NUCLEOTIDE SEQUENCE [LARGE SCALE GENOMIC DNA]</scope>
</reference>
<name>A0A249XZ30_9CAUD</name>
<dbReference type="Gene3D" id="1.10.260.40">
    <property type="entry name" value="lambda repressor-like DNA-binding domains"/>
    <property type="match status" value="1"/>
</dbReference>
<dbReference type="Pfam" id="PF01381">
    <property type="entry name" value="HTH_3"/>
    <property type="match status" value="1"/>
</dbReference>
<protein>
    <recommendedName>
        <fullName evidence="1">HTH cro/C1-type domain-containing protein</fullName>
    </recommendedName>
</protein>
<evidence type="ECO:0000259" key="1">
    <source>
        <dbReference type="PROSITE" id="PS50943"/>
    </source>
</evidence>
<dbReference type="CDD" id="cd00093">
    <property type="entry name" value="HTH_XRE"/>
    <property type="match status" value="1"/>
</dbReference>
<proteinExistence type="predicted"/>
<organism evidence="2 3">
    <name type="scientific">Enterococcus phage EF1</name>
    <dbReference type="NCBI Taxonomy" id="2025813"/>
    <lineage>
        <taxon>Viruses</taxon>
        <taxon>Duplodnaviria</taxon>
        <taxon>Heunggongvirae</taxon>
        <taxon>Uroviricota</taxon>
        <taxon>Caudoviricetes</taxon>
    </lineage>
</organism>
<accession>A0A249XZ30</accession>
<evidence type="ECO:0000313" key="3">
    <source>
        <dbReference type="Proteomes" id="UP000260005"/>
    </source>
</evidence>
<keyword evidence="3" id="KW-1185">Reference proteome</keyword>
<dbReference type="InterPro" id="IPR010982">
    <property type="entry name" value="Lambda_DNA-bd_dom_sf"/>
</dbReference>
<sequence length="76" mass="8965">MRINADKIREYREEHGISIDEMAEILNIDGEALYEYESGVPWFEEDALTIFTINNICDNLDFIAIDVEELFEEYNI</sequence>
<dbReference type="Proteomes" id="UP000260005">
    <property type="component" value="Segment"/>
</dbReference>
<dbReference type="EMBL" id="MF001358">
    <property type="protein sequence ID" value="ASZ76716.1"/>
    <property type="molecule type" value="Genomic_DNA"/>
</dbReference>